<dbReference type="PROSITE" id="PS50970">
    <property type="entry name" value="HCY"/>
    <property type="match status" value="1"/>
</dbReference>
<keyword evidence="1" id="KW-0489">Methyltransferase</keyword>
<dbReference type="Pfam" id="PF02574">
    <property type="entry name" value="S-methyl_trans"/>
    <property type="match status" value="1"/>
</dbReference>
<name>A0A381SDC8_9ZZZZ</name>
<accession>A0A381SDC8</accession>
<sequence length="328" mass="33753">MVGAVNVLNDLLAERDHLIADGAMGTRIFGAGLPAGDAPERWNLDQPEEITNVHRAYIAAGSDIVLTNTFGGTRLRLQLHDLHHQVGAVNRAAAAIARQAAEEADRPVLVAGSMGPTGELIEPLGSLTADEAEDAFAEQAAGLAEGGADLLWLETFSALEEVEAGVRGARRATELPVVVTMSYDTAGCTMMGITGAEAGVRLAELGVAAMGANCGANLADTEAAVAGILDACGTIPVVSKANAGIPVWKGAELSFDGTPEVLAAHAQRVRQAGASIIGACCGSTPEHIELMARVLAGEAPIPDVPPPTPGTSRRKTDGDQPARSRPRR</sequence>
<reference evidence="5" key="1">
    <citation type="submission" date="2018-05" db="EMBL/GenBank/DDBJ databases">
        <authorList>
            <person name="Lanie J.A."/>
            <person name="Ng W.-L."/>
            <person name="Kazmierczak K.M."/>
            <person name="Andrzejewski T.M."/>
            <person name="Davidsen T.M."/>
            <person name="Wayne K.J."/>
            <person name="Tettelin H."/>
            <person name="Glass J.I."/>
            <person name="Rusch D."/>
            <person name="Podicherti R."/>
            <person name="Tsui H.-C.T."/>
            <person name="Winkler M.E."/>
        </authorList>
    </citation>
    <scope>NUCLEOTIDE SEQUENCE</scope>
</reference>
<dbReference type="AlphaFoldDB" id="A0A381SDC8"/>
<evidence type="ECO:0000256" key="3">
    <source>
        <dbReference type="SAM" id="MobiDB-lite"/>
    </source>
</evidence>
<gene>
    <name evidence="5" type="ORF">METZ01_LOCUS54185</name>
</gene>
<dbReference type="EMBL" id="UINC01002893">
    <property type="protein sequence ID" value="SVA01331.1"/>
    <property type="molecule type" value="Genomic_DNA"/>
</dbReference>
<protein>
    <recommendedName>
        <fullName evidence="4">Hcy-binding domain-containing protein</fullName>
    </recommendedName>
</protein>
<dbReference type="GO" id="GO:0032259">
    <property type="term" value="P:methylation"/>
    <property type="evidence" value="ECO:0007669"/>
    <property type="project" value="UniProtKB-KW"/>
</dbReference>
<dbReference type="Gene3D" id="3.20.20.330">
    <property type="entry name" value="Homocysteine-binding-like domain"/>
    <property type="match status" value="1"/>
</dbReference>
<evidence type="ECO:0000259" key="4">
    <source>
        <dbReference type="PROSITE" id="PS50970"/>
    </source>
</evidence>
<dbReference type="InterPro" id="IPR036589">
    <property type="entry name" value="HCY_dom_sf"/>
</dbReference>
<dbReference type="GO" id="GO:0008168">
    <property type="term" value="F:methyltransferase activity"/>
    <property type="evidence" value="ECO:0007669"/>
    <property type="project" value="UniProtKB-KW"/>
</dbReference>
<evidence type="ECO:0000256" key="1">
    <source>
        <dbReference type="ARBA" id="ARBA00022603"/>
    </source>
</evidence>
<evidence type="ECO:0000256" key="2">
    <source>
        <dbReference type="ARBA" id="ARBA00022679"/>
    </source>
</evidence>
<dbReference type="NCBIfam" id="NF005718">
    <property type="entry name" value="PRK07534.1"/>
    <property type="match status" value="1"/>
</dbReference>
<feature type="domain" description="Hcy-binding" evidence="4">
    <location>
        <begin position="6"/>
        <end position="295"/>
    </location>
</feature>
<dbReference type="SUPFAM" id="SSF82282">
    <property type="entry name" value="Homocysteine S-methyltransferase"/>
    <property type="match status" value="1"/>
</dbReference>
<evidence type="ECO:0000313" key="5">
    <source>
        <dbReference type="EMBL" id="SVA01331.1"/>
    </source>
</evidence>
<proteinExistence type="predicted"/>
<organism evidence="5">
    <name type="scientific">marine metagenome</name>
    <dbReference type="NCBI Taxonomy" id="408172"/>
    <lineage>
        <taxon>unclassified sequences</taxon>
        <taxon>metagenomes</taxon>
        <taxon>ecological metagenomes</taxon>
    </lineage>
</organism>
<feature type="region of interest" description="Disordered" evidence="3">
    <location>
        <begin position="298"/>
        <end position="328"/>
    </location>
</feature>
<dbReference type="PANTHER" id="PTHR11103:SF18">
    <property type="entry name" value="SLR1189 PROTEIN"/>
    <property type="match status" value="1"/>
</dbReference>
<dbReference type="InterPro" id="IPR003726">
    <property type="entry name" value="HCY_dom"/>
</dbReference>
<dbReference type="PANTHER" id="PTHR11103">
    <property type="entry name" value="SLR1189 PROTEIN"/>
    <property type="match status" value="1"/>
</dbReference>
<keyword evidence="2" id="KW-0808">Transferase</keyword>